<evidence type="ECO:0000313" key="18">
    <source>
        <dbReference type="Proteomes" id="UP000033140"/>
    </source>
</evidence>
<dbReference type="PROSITE" id="PS50102">
    <property type="entry name" value="RRM"/>
    <property type="match status" value="1"/>
</dbReference>
<dbReference type="InterPro" id="IPR034181">
    <property type="entry name" value="Cwc2_RRM"/>
</dbReference>
<dbReference type="InterPro" id="IPR035979">
    <property type="entry name" value="RBD_domain_sf"/>
</dbReference>
<keyword evidence="9" id="KW-0508">mRNA splicing</keyword>
<evidence type="ECO:0000256" key="10">
    <source>
        <dbReference type="ARBA" id="ARBA00023242"/>
    </source>
</evidence>
<evidence type="ECO:0000259" key="15">
    <source>
        <dbReference type="PROSITE" id="PS50102"/>
    </source>
</evidence>
<dbReference type="GO" id="GO:0071006">
    <property type="term" value="C:U2-type catalytic step 1 spliceosome"/>
    <property type="evidence" value="ECO:0007669"/>
    <property type="project" value="TreeGrafter"/>
</dbReference>
<comment type="similarity">
    <text evidence="2">Belongs to the RRM CWC2 family.</text>
</comment>
<evidence type="ECO:0000256" key="9">
    <source>
        <dbReference type="ARBA" id="ARBA00023187"/>
    </source>
</evidence>
<evidence type="ECO:0000256" key="14">
    <source>
        <dbReference type="SAM" id="MobiDB-lite"/>
    </source>
</evidence>
<keyword evidence="4 13" id="KW-0479">Metal-binding</keyword>
<keyword evidence="6 13" id="KW-0863">Zinc-finger</keyword>
<dbReference type="CDD" id="cd12360">
    <property type="entry name" value="RRM_cwf2"/>
    <property type="match status" value="1"/>
</dbReference>
<evidence type="ECO:0000256" key="5">
    <source>
        <dbReference type="ARBA" id="ARBA00022728"/>
    </source>
</evidence>
<evidence type="ECO:0008006" key="19">
    <source>
        <dbReference type="Google" id="ProtNLM"/>
    </source>
</evidence>
<dbReference type="AlphaFoldDB" id="A0A0E9NLC8"/>
<reference evidence="17 18" key="2">
    <citation type="journal article" date="2014" name="J. Gen. Appl. Microbiol.">
        <title>The early diverging ascomycetous budding yeast Saitoella complicata has three histone deacetylases belonging to the Clr6, Hos2, and Rpd3 lineages.</title>
        <authorList>
            <person name="Nishida H."/>
            <person name="Matsumoto T."/>
            <person name="Kondo S."/>
            <person name="Hamamoto M."/>
            <person name="Yoshikawa H."/>
        </authorList>
    </citation>
    <scope>NUCLEOTIDE SEQUENCE [LARGE SCALE GENOMIC DNA]</scope>
    <source>
        <strain evidence="17 18">NRRL Y-17804</strain>
    </source>
</reference>
<evidence type="ECO:0000256" key="6">
    <source>
        <dbReference type="ARBA" id="ARBA00022771"/>
    </source>
</evidence>
<keyword evidence="7 13" id="KW-0862">Zinc</keyword>
<keyword evidence="11" id="KW-0131">Cell cycle</keyword>
<dbReference type="GO" id="GO:0008270">
    <property type="term" value="F:zinc ion binding"/>
    <property type="evidence" value="ECO:0007669"/>
    <property type="project" value="UniProtKB-KW"/>
</dbReference>
<keyword evidence="8 12" id="KW-0694">RNA-binding</keyword>
<evidence type="ECO:0000256" key="4">
    <source>
        <dbReference type="ARBA" id="ARBA00022723"/>
    </source>
</evidence>
<feature type="region of interest" description="Disordered" evidence="14">
    <location>
        <begin position="370"/>
        <end position="399"/>
    </location>
</feature>
<feature type="domain" description="C3H1-type" evidence="16">
    <location>
        <begin position="119"/>
        <end position="141"/>
    </location>
</feature>
<dbReference type="PROSITE" id="PS50103">
    <property type="entry name" value="ZF_C3H1"/>
    <property type="match status" value="1"/>
</dbReference>
<evidence type="ECO:0000256" key="8">
    <source>
        <dbReference type="ARBA" id="ARBA00022884"/>
    </source>
</evidence>
<name>A0A0E9NLC8_SAICN</name>
<accession>A0A0E9NLC8</accession>
<dbReference type="InterPro" id="IPR039171">
    <property type="entry name" value="Cwc2/Slt11"/>
</dbReference>
<keyword evidence="5" id="KW-0747">Spliceosome</keyword>
<evidence type="ECO:0000259" key="16">
    <source>
        <dbReference type="PROSITE" id="PS50103"/>
    </source>
</evidence>
<keyword evidence="18" id="KW-1185">Reference proteome</keyword>
<proteinExistence type="inferred from homology"/>
<dbReference type="STRING" id="698492.A0A0E9NLC8"/>
<dbReference type="PANTHER" id="PTHR14089">
    <property type="entry name" value="PRE-MRNA-SPLICING FACTOR RBM22"/>
    <property type="match status" value="1"/>
</dbReference>
<dbReference type="EMBL" id="BACD03000033">
    <property type="protein sequence ID" value="GAO50476.1"/>
    <property type="molecule type" value="Genomic_DNA"/>
</dbReference>
<dbReference type="Pfam" id="PF00076">
    <property type="entry name" value="RRM_1"/>
    <property type="match status" value="1"/>
</dbReference>
<dbReference type="SMART" id="SM00360">
    <property type="entry name" value="RRM"/>
    <property type="match status" value="1"/>
</dbReference>
<dbReference type="Proteomes" id="UP000033140">
    <property type="component" value="Unassembled WGS sequence"/>
</dbReference>
<evidence type="ECO:0000256" key="1">
    <source>
        <dbReference type="ARBA" id="ARBA00004123"/>
    </source>
</evidence>
<dbReference type="PANTHER" id="PTHR14089:SF2">
    <property type="entry name" value="PRE-MRNA-SPLICING FACTOR CWC2"/>
    <property type="match status" value="1"/>
</dbReference>
<evidence type="ECO:0000256" key="7">
    <source>
        <dbReference type="ARBA" id="ARBA00022833"/>
    </source>
</evidence>
<organism evidence="17 18">
    <name type="scientific">Saitoella complicata (strain BCRC 22490 / CBS 7301 / JCM 7358 / NBRC 10748 / NRRL Y-17804)</name>
    <dbReference type="NCBI Taxonomy" id="698492"/>
    <lineage>
        <taxon>Eukaryota</taxon>
        <taxon>Fungi</taxon>
        <taxon>Dikarya</taxon>
        <taxon>Ascomycota</taxon>
        <taxon>Taphrinomycotina</taxon>
        <taxon>Taphrinomycotina incertae sedis</taxon>
        <taxon>Saitoella</taxon>
    </lineage>
</organism>
<comment type="caution">
    <text evidence="17">The sequence shown here is derived from an EMBL/GenBank/DDBJ whole genome shotgun (WGS) entry which is preliminary data.</text>
</comment>
<protein>
    <recommendedName>
        <fullName evidence="19">Pre-mRNA-splicing factor CWC2</fullName>
    </recommendedName>
</protein>
<feature type="zinc finger region" description="C3H1-type" evidence="13">
    <location>
        <begin position="119"/>
        <end position="141"/>
    </location>
</feature>
<dbReference type="GO" id="GO:0017070">
    <property type="term" value="F:U6 snRNA binding"/>
    <property type="evidence" value="ECO:0007669"/>
    <property type="project" value="TreeGrafter"/>
</dbReference>
<dbReference type="InterPro" id="IPR000504">
    <property type="entry name" value="RRM_dom"/>
</dbReference>
<dbReference type="Gene3D" id="3.30.70.330">
    <property type="match status" value="1"/>
</dbReference>
<dbReference type="GO" id="GO:0008380">
    <property type="term" value="P:RNA splicing"/>
    <property type="evidence" value="ECO:0007669"/>
    <property type="project" value="UniProtKB-KW"/>
</dbReference>
<evidence type="ECO:0000256" key="11">
    <source>
        <dbReference type="ARBA" id="ARBA00023306"/>
    </source>
</evidence>
<dbReference type="GO" id="GO:0071007">
    <property type="term" value="C:U2-type catalytic step 2 spliceosome"/>
    <property type="evidence" value="ECO:0007669"/>
    <property type="project" value="TreeGrafter"/>
</dbReference>
<gene>
    <name evidence="17" type="ORF">G7K_4600-t1</name>
</gene>
<dbReference type="Pfam" id="PF16131">
    <property type="entry name" value="Torus"/>
    <property type="match status" value="1"/>
</dbReference>
<dbReference type="OMA" id="CNIAKDS"/>
<dbReference type="SUPFAM" id="SSF54928">
    <property type="entry name" value="RNA-binding domain, RBD"/>
    <property type="match status" value="1"/>
</dbReference>
<feature type="domain" description="RRM" evidence="15">
    <location>
        <begin position="177"/>
        <end position="251"/>
    </location>
</feature>
<dbReference type="GO" id="GO:0006397">
    <property type="term" value="P:mRNA processing"/>
    <property type="evidence" value="ECO:0007669"/>
    <property type="project" value="UniProtKB-KW"/>
</dbReference>
<evidence type="ECO:0000256" key="12">
    <source>
        <dbReference type="PROSITE-ProRule" id="PRU00176"/>
    </source>
</evidence>
<evidence type="ECO:0000256" key="13">
    <source>
        <dbReference type="PROSITE-ProRule" id="PRU00723"/>
    </source>
</evidence>
<dbReference type="InterPro" id="IPR000571">
    <property type="entry name" value="Znf_CCCH"/>
</dbReference>
<dbReference type="InterPro" id="IPR012677">
    <property type="entry name" value="Nucleotide-bd_a/b_plait_sf"/>
</dbReference>
<dbReference type="FunFam" id="3.30.70.330:FF:000249">
    <property type="entry name" value="Pre-mRNA-splicing factor CWC2, variant"/>
    <property type="match status" value="1"/>
</dbReference>
<sequence>MSCRLKTAFPKAFKKRPIVFFISAIDMADETTAIVPASNAGKKVAVAKRRRPARIQAEARPADQQVPPQTGQVFNIWYGKWAGGDREDAYISKQHSEYRCVIAKDSGYTKADRVPGAYFCLQFARGMCPNGPDCNFLHRLPTVHDMFSPNVDCFGRDKHADYRDDMGGVGSFMRQNHTIYVGRIHVSDEIEEVVARHFAEWGEVERIRVLNSRGVAFVTYVNQANAQFAKEAMAHQSLDHNEILNVRWATQDPNPLAQKRDARRLEEQAAEAIRRALPAEFVAELEGRDPDAKRKRKIEGSFGLKGYDVPDEVWYSRGSNAVNPAVQQAQLEAPEQKLQLEAPPAKEYDGSIFSSSTLSALRTLTEKTGATVAPAPAKEETKPAGLAGMLDYASDDDSD</sequence>
<comment type="subcellular location">
    <subcellularLocation>
        <location evidence="1">Nucleus</location>
    </subcellularLocation>
</comment>
<dbReference type="InterPro" id="IPR032297">
    <property type="entry name" value="Torus"/>
</dbReference>
<dbReference type="GO" id="GO:0036002">
    <property type="term" value="F:pre-mRNA binding"/>
    <property type="evidence" value="ECO:0007669"/>
    <property type="project" value="TreeGrafter"/>
</dbReference>
<reference evidence="17 18" key="1">
    <citation type="journal article" date="2011" name="J. Gen. Appl. Microbiol.">
        <title>Draft genome sequencing of the enigmatic yeast Saitoella complicata.</title>
        <authorList>
            <person name="Nishida H."/>
            <person name="Hamamoto M."/>
            <person name="Sugiyama J."/>
        </authorList>
    </citation>
    <scope>NUCLEOTIDE SEQUENCE [LARGE SCALE GENOMIC DNA]</scope>
    <source>
        <strain evidence="17 18">NRRL Y-17804</strain>
    </source>
</reference>
<keyword evidence="10" id="KW-0539">Nucleus</keyword>
<reference evidence="17 18" key="3">
    <citation type="journal article" date="2015" name="Genome Announc.">
        <title>Draft Genome Sequence of the Archiascomycetous Yeast Saitoella complicata.</title>
        <authorList>
            <person name="Yamauchi K."/>
            <person name="Kondo S."/>
            <person name="Hamamoto M."/>
            <person name="Takahashi Y."/>
            <person name="Ogura Y."/>
            <person name="Hayashi T."/>
            <person name="Nishida H."/>
        </authorList>
    </citation>
    <scope>NUCLEOTIDE SEQUENCE [LARGE SCALE GENOMIC DNA]</scope>
    <source>
        <strain evidence="17 18">NRRL Y-17804</strain>
    </source>
</reference>
<evidence type="ECO:0000256" key="2">
    <source>
        <dbReference type="ARBA" id="ARBA00008024"/>
    </source>
</evidence>
<evidence type="ECO:0000256" key="3">
    <source>
        <dbReference type="ARBA" id="ARBA00022664"/>
    </source>
</evidence>
<keyword evidence="3" id="KW-0507">mRNA processing</keyword>
<dbReference type="GO" id="GO:0000974">
    <property type="term" value="C:Prp19 complex"/>
    <property type="evidence" value="ECO:0007669"/>
    <property type="project" value="TreeGrafter"/>
</dbReference>
<evidence type="ECO:0000313" key="17">
    <source>
        <dbReference type="EMBL" id="GAO50476.1"/>
    </source>
</evidence>